<gene>
    <name evidence="1" type="ORF">GGE12_007166</name>
</gene>
<organism evidence="1 2">
    <name type="scientific">Rhizobium mongolense</name>
    <dbReference type="NCBI Taxonomy" id="57676"/>
    <lineage>
        <taxon>Bacteria</taxon>
        <taxon>Pseudomonadati</taxon>
        <taxon>Pseudomonadota</taxon>
        <taxon>Alphaproteobacteria</taxon>
        <taxon>Hyphomicrobiales</taxon>
        <taxon>Rhizobiaceae</taxon>
        <taxon>Rhizobium/Agrobacterium group</taxon>
        <taxon>Rhizobium</taxon>
    </lineage>
</organism>
<reference evidence="1 2" key="1">
    <citation type="submission" date="2020-08" db="EMBL/GenBank/DDBJ databases">
        <title>Genomic Encyclopedia of Type Strains, Phase IV (KMG-V): Genome sequencing to study the core and pangenomes of soil and plant-associated prokaryotes.</title>
        <authorList>
            <person name="Whitman W."/>
        </authorList>
    </citation>
    <scope>NUCLEOTIDE SEQUENCE [LARGE SCALE GENOMIC DNA]</scope>
    <source>
        <strain evidence="1 2">SEMIA 402</strain>
    </source>
</reference>
<evidence type="ECO:0000313" key="2">
    <source>
        <dbReference type="Proteomes" id="UP000533641"/>
    </source>
</evidence>
<protein>
    <submittedName>
        <fullName evidence="1">Uncharacterized protein</fullName>
    </submittedName>
</protein>
<dbReference type="Proteomes" id="UP000533641">
    <property type="component" value="Unassembled WGS sequence"/>
</dbReference>
<dbReference type="AlphaFoldDB" id="A0A7W6WI85"/>
<proteinExistence type="predicted"/>
<accession>A0A7W6WI85</accession>
<name>A0A7W6WI85_9HYPH</name>
<dbReference type="EMBL" id="JACIGM010000027">
    <property type="protein sequence ID" value="MBB4279352.1"/>
    <property type="molecule type" value="Genomic_DNA"/>
</dbReference>
<evidence type="ECO:0000313" key="1">
    <source>
        <dbReference type="EMBL" id="MBB4279352.1"/>
    </source>
</evidence>
<sequence length="316" mass="34839">MTHVPIDRRVSVFLHGETVVLPLSQLRDKRFIVLLGEPGIGKTTALKYEAAQEGGHVETCREVMVGTSELGGHTAYLDALDEFRSGENGRDKLLQLAKSIVQGSISRWRLTCRAEDWRDVADLNAMRHAAGNQPITVATLLPLDTDEAIEILTGLGASDPNEIVQDATARGASAFLESPLSVRLLFSALLSSRGWPETRYDLFDKATLQLAWEHDDERVIDNRSSADDIILSAEKMCFYQLATGAKAIWRANSPPPVGGSNDYVPVQALSFDHAVARFTVDTTLFRGEGHAFRAIPQDDRRISGRPLPCPQGYWKD</sequence>
<comment type="caution">
    <text evidence="1">The sequence shown here is derived from an EMBL/GenBank/DDBJ whole genome shotgun (WGS) entry which is preliminary data.</text>
</comment>
<dbReference type="RefSeq" id="WP_183930892.1">
    <property type="nucleotide sequence ID" value="NZ_JACIGM010000027.1"/>
</dbReference>